<proteinExistence type="predicted"/>
<feature type="region of interest" description="Disordered" evidence="1">
    <location>
        <begin position="126"/>
        <end position="185"/>
    </location>
</feature>
<organism evidence="2 3">
    <name type="scientific">Gymnopilus dilepis</name>
    <dbReference type="NCBI Taxonomy" id="231916"/>
    <lineage>
        <taxon>Eukaryota</taxon>
        <taxon>Fungi</taxon>
        <taxon>Dikarya</taxon>
        <taxon>Basidiomycota</taxon>
        <taxon>Agaricomycotina</taxon>
        <taxon>Agaricomycetes</taxon>
        <taxon>Agaricomycetidae</taxon>
        <taxon>Agaricales</taxon>
        <taxon>Agaricineae</taxon>
        <taxon>Hymenogastraceae</taxon>
        <taxon>Gymnopilus</taxon>
    </lineage>
</organism>
<dbReference type="EMBL" id="NHYE01005281">
    <property type="protein sequence ID" value="PPQ75196.1"/>
    <property type="molecule type" value="Genomic_DNA"/>
</dbReference>
<dbReference type="InParanoid" id="A0A409W9J9"/>
<accession>A0A409W9J9</accession>
<evidence type="ECO:0000256" key="1">
    <source>
        <dbReference type="SAM" id="MobiDB-lite"/>
    </source>
</evidence>
<reference evidence="2 3" key="1">
    <citation type="journal article" date="2018" name="Evol. Lett.">
        <title>Horizontal gene cluster transfer increased hallucinogenic mushroom diversity.</title>
        <authorList>
            <person name="Reynolds H.T."/>
            <person name="Vijayakumar V."/>
            <person name="Gluck-Thaler E."/>
            <person name="Korotkin H.B."/>
            <person name="Matheny P.B."/>
            <person name="Slot J.C."/>
        </authorList>
    </citation>
    <scope>NUCLEOTIDE SEQUENCE [LARGE SCALE GENOMIC DNA]</scope>
    <source>
        <strain evidence="2 3">SRW20</strain>
    </source>
</reference>
<gene>
    <name evidence="2" type="ORF">CVT26_008779</name>
</gene>
<comment type="caution">
    <text evidence="2">The sequence shown here is derived from an EMBL/GenBank/DDBJ whole genome shotgun (WGS) entry which is preliminary data.</text>
</comment>
<dbReference type="Proteomes" id="UP000284706">
    <property type="component" value="Unassembled WGS sequence"/>
</dbReference>
<keyword evidence="3" id="KW-1185">Reference proteome</keyword>
<evidence type="ECO:0000313" key="2">
    <source>
        <dbReference type="EMBL" id="PPQ75196.1"/>
    </source>
</evidence>
<dbReference type="AlphaFoldDB" id="A0A409W9J9"/>
<protein>
    <submittedName>
        <fullName evidence="2">Uncharacterized protein</fullName>
    </submittedName>
</protein>
<evidence type="ECO:0000313" key="3">
    <source>
        <dbReference type="Proteomes" id="UP000284706"/>
    </source>
</evidence>
<name>A0A409W9J9_9AGAR</name>
<sequence length="311" mass="33570">MIFTPNADGLKIPKATVFLGGGVQVTFGPSATGLGTHIRWTYDEAPKLIGSRAAEQEARKQQASSALYRACFGGSQSSLSSISSSGSVSSSASFSSVGDDDFFGRASSTSSATSCEEVAAQLCLDERSWSPSPPPCPRPRRERVASLTPKKSVLGSTGPSSPARALKSKQRLVRSPSQRWTRNNHGDLVAVGPSRAPIGPSAPLVPPQSSPIDFNLISFMNAEKLLHERDAMQRILQEYDDSDIEDRDMIKDAMKMREASTPKVKRFGSHGTELIDSEEEFIPDSGSKLVYPQAWVDRRSTALRAVPTEPL</sequence>